<protein>
    <submittedName>
        <fullName evidence="2">Uncharacterized protein</fullName>
    </submittedName>
</protein>
<gene>
    <name evidence="2" type="ORF">RJ640_028561</name>
</gene>
<reference evidence="2" key="1">
    <citation type="submission" date="2022-12" db="EMBL/GenBank/DDBJ databases">
        <title>Draft genome assemblies for two species of Escallonia (Escalloniales).</title>
        <authorList>
            <person name="Chanderbali A."/>
            <person name="Dervinis C."/>
            <person name="Anghel I."/>
            <person name="Soltis D."/>
            <person name="Soltis P."/>
            <person name="Zapata F."/>
        </authorList>
    </citation>
    <scope>NUCLEOTIDE SEQUENCE</scope>
    <source>
        <strain evidence="2">UCBG92.1500</strain>
        <tissue evidence="2">Leaf</tissue>
    </source>
</reference>
<evidence type="ECO:0000256" key="1">
    <source>
        <dbReference type="SAM" id="Phobius"/>
    </source>
</evidence>
<feature type="transmembrane region" description="Helical" evidence="1">
    <location>
        <begin position="101"/>
        <end position="124"/>
    </location>
</feature>
<name>A0AA88UCR4_9ASTE</name>
<keyword evidence="1" id="KW-0472">Membrane</keyword>
<dbReference type="EMBL" id="JAVXUO010002709">
    <property type="protein sequence ID" value="KAK2970472.1"/>
    <property type="molecule type" value="Genomic_DNA"/>
</dbReference>
<dbReference type="PANTHER" id="PTHR11206">
    <property type="entry name" value="MULTIDRUG RESISTANCE PROTEIN"/>
    <property type="match status" value="1"/>
</dbReference>
<keyword evidence="3" id="KW-1185">Reference proteome</keyword>
<proteinExistence type="predicted"/>
<dbReference type="AlphaFoldDB" id="A0AA88UCR4"/>
<accession>A0AA88UCR4</accession>
<comment type="caution">
    <text evidence="2">The sequence shown here is derived from an EMBL/GenBank/DDBJ whole genome shotgun (WGS) entry which is preliminary data.</text>
</comment>
<evidence type="ECO:0000313" key="3">
    <source>
        <dbReference type="Proteomes" id="UP001187471"/>
    </source>
</evidence>
<keyword evidence="1" id="KW-0812">Transmembrane</keyword>
<keyword evidence="1" id="KW-1133">Transmembrane helix</keyword>
<sequence length="136" mass="15056">MPNVSSFTHEFTTIPIDNSQHEFTAIPTDNSQHEFTAIRNDNSQHECNAIPIDKNVYLLWHIDLYLQASLETSLYLQAAVETCFTRVSNELGAGRPEGARLAVCVVVVIAILEGAIVGTTTVLVRHVWGKLYSNEG</sequence>
<organism evidence="2 3">
    <name type="scientific">Escallonia rubra</name>
    <dbReference type="NCBI Taxonomy" id="112253"/>
    <lineage>
        <taxon>Eukaryota</taxon>
        <taxon>Viridiplantae</taxon>
        <taxon>Streptophyta</taxon>
        <taxon>Embryophyta</taxon>
        <taxon>Tracheophyta</taxon>
        <taxon>Spermatophyta</taxon>
        <taxon>Magnoliopsida</taxon>
        <taxon>eudicotyledons</taxon>
        <taxon>Gunneridae</taxon>
        <taxon>Pentapetalae</taxon>
        <taxon>asterids</taxon>
        <taxon>campanulids</taxon>
        <taxon>Escalloniales</taxon>
        <taxon>Escalloniaceae</taxon>
        <taxon>Escallonia</taxon>
    </lineage>
</organism>
<dbReference type="Proteomes" id="UP001187471">
    <property type="component" value="Unassembled WGS sequence"/>
</dbReference>
<evidence type="ECO:0000313" key="2">
    <source>
        <dbReference type="EMBL" id="KAK2970472.1"/>
    </source>
</evidence>